<dbReference type="InterPro" id="IPR043444">
    <property type="entry name" value="TESPA1-like"/>
</dbReference>
<feature type="region of interest" description="Disordered" evidence="3">
    <location>
        <begin position="921"/>
        <end position="964"/>
    </location>
</feature>
<evidence type="ECO:0000256" key="1">
    <source>
        <dbReference type="ARBA" id="ARBA00023054"/>
    </source>
</evidence>
<feature type="compositionally biased region" description="Low complexity" evidence="3">
    <location>
        <begin position="1230"/>
        <end position="1250"/>
    </location>
</feature>
<dbReference type="Pfam" id="PF14723">
    <property type="entry name" value="SSFA2_C"/>
    <property type="match status" value="1"/>
</dbReference>
<accession>A0A6J2WE33</accession>
<feature type="compositionally biased region" description="Polar residues" evidence="3">
    <location>
        <begin position="293"/>
        <end position="307"/>
    </location>
</feature>
<dbReference type="CTD" id="6744"/>
<feature type="compositionally biased region" description="Low complexity" evidence="3">
    <location>
        <begin position="715"/>
        <end position="726"/>
    </location>
</feature>
<feature type="compositionally biased region" description="Polar residues" evidence="3">
    <location>
        <begin position="341"/>
        <end position="356"/>
    </location>
</feature>
<feature type="region of interest" description="Disordered" evidence="3">
    <location>
        <begin position="253"/>
        <end position="274"/>
    </location>
</feature>
<feature type="region of interest" description="Disordered" evidence="3">
    <location>
        <begin position="654"/>
        <end position="765"/>
    </location>
</feature>
<gene>
    <name evidence="6 7 8" type="primary">itprid2</name>
</gene>
<dbReference type="PANTHER" id="PTHR17469:SF11">
    <property type="entry name" value="PROTEIN ITPRID2"/>
    <property type="match status" value="1"/>
</dbReference>
<dbReference type="Pfam" id="PF14722">
    <property type="entry name" value="KRAP_IP3R_bind"/>
    <property type="match status" value="1"/>
</dbReference>
<feature type="compositionally biased region" description="Polar residues" evidence="3">
    <location>
        <begin position="514"/>
        <end position="539"/>
    </location>
</feature>
<feature type="compositionally biased region" description="Acidic residues" evidence="3">
    <location>
        <begin position="469"/>
        <end position="480"/>
    </location>
</feature>
<proteinExistence type="predicted"/>
<feature type="compositionally biased region" description="Polar residues" evidence="3">
    <location>
        <begin position="656"/>
        <end position="669"/>
    </location>
</feature>
<organism evidence="5 8">
    <name type="scientific">Chanos chanos</name>
    <name type="common">Milkfish</name>
    <name type="synonym">Mugil chanos</name>
    <dbReference type="NCBI Taxonomy" id="29144"/>
    <lineage>
        <taxon>Eukaryota</taxon>
        <taxon>Metazoa</taxon>
        <taxon>Chordata</taxon>
        <taxon>Craniata</taxon>
        <taxon>Vertebrata</taxon>
        <taxon>Euteleostomi</taxon>
        <taxon>Actinopterygii</taxon>
        <taxon>Neopterygii</taxon>
        <taxon>Teleostei</taxon>
        <taxon>Ostariophysi</taxon>
        <taxon>Gonorynchiformes</taxon>
        <taxon>Chanidae</taxon>
        <taxon>Chanos</taxon>
    </lineage>
</organism>
<evidence type="ECO:0000256" key="2">
    <source>
        <dbReference type="SAM" id="Coils"/>
    </source>
</evidence>
<evidence type="ECO:0000256" key="3">
    <source>
        <dbReference type="SAM" id="MobiDB-lite"/>
    </source>
</evidence>
<feature type="region of interest" description="Disordered" evidence="3">
    <location>
        <begin position="110"/>
        <end position="152"/>
    </location>
</feature>
<keyword evidence="1 2" id="KW-0175">Coiled coil</keyword>
<dbReference type="Proteomes" id="UP000504632">
    <property type="component" value="Chromosome 10"/>
</dbReference>
<dbReference type="InterPro" id="IPR029325">
    <property type="entry name" value="ITPR-bd"/>
</dbReference>
<feature type="compositionally biased region" description="Polar residues" evidence="3">
    <location>
        <begin position="367"/>
        <end position="397"/>
    </location>
</feature>
<dbReference type="OrthoDB" id="1924287at2759"/>
<dbReference type="SMART" id="SM01257">
    <property type="entry name" value="KRAP_IP3R_bind"/>
    <property type="match status" value="1"/>
</dbReference>
<evidence type="ECO:0000313" key="6">
    <source>
        <dbReference type="RefSeq" id="XP_030641634.1"/>
    </source>
</evidence>
<dbReference type="RefSeq" id="XP_030641635.1">
    <property type="nucleotide sequence ID" value="XM_030785775.1"/>
</dbReference>
<keyword evidence="5" id="KW-1185">Reference proteome</keyword>
<reference evidence="6 7" key="1">
    <citation type="submission" date="2025-04" db="UniProtKB">
        <authorList>
            <consortium name="RefSeq"/>
        </authorList>
    </citation>
    <scope>IDENTIFICATION</scope>
</reference>
<feature type="region of interest" description="Disordered" evidence="3">
    <location>
        <begin position="1273"/>
        <end position="1341"/>
    </location>
</feature>
<feature type="region of interest" description="Disordered" evidence="3">
    <location>
        <begin position="609"/>
        <end position="629"/>
    </location>
</feature>
<evidence type="ECO:0000259" key="4">
    <source>
        <dbReference type="SMART" id="SM01257"/>
    </source>
</evidence>
<dbReference type="GeneID" id="115822110"/>
<feature type="coiled-coil region" evidence="2">
    <location>
        <begin position="1142"/>
        <end position="1180"/>
    </location>
</feature>
<feature type="compositionally biased region" description="Acidic residues" evidence="3">
    <location>
        <begin position="805"/>
        <end position="815"/>
    </location>
</feature>
<feature type="region of interest" description="Disordered" evidence="3">
    <location>
        <begin position="1230"/>
        <end position="1261"/>
    </location>
</feature>
<feature type="compositionally biased region" description="Low complexity" evidence="3">
    <location>
        <begin position="750"/>
        <end position="765"/>
    </location>
</feature>
<evidence type="ECO:0000313" key="7">
    <source>
        <dbReference type="RefSeq" id="XP_030641635.1"/>
    </source>
</evidence>
<feature type="region of interest" description="Disordered" evidence="3">
    <location>
        <begin position="777"/>
        <end position="850"/>
    </location>
</feature>
<feature type="region of interest" description="Disordered" evidence="3">
    <location>
        <begin position="293"/>
        <end position="544"/>
    </location>
</feature>
<evidence type="ECO:0000313" key="5">
    <source>
        <dbReference type="Proteomes" id="UP000504632"/>
    </source>
</evidence>
<dbReference type="PANTHER" id="PTHR17469">
    <property type="entry name" value="SPERM SPECIFIC ANTIGEN 2-RELATED"/>
    <property type="match status" value="1"/>
</dbReference>
<feature type="compositionally biased region" description="Basic and acidic residues" evidence="3">
    <location>
        <begin position="733"/>
        <end position="748"/>
    </location>
</feature>
<feature type="domain" description="ITPR-interacting" evidence="4">
    <location>
        <begin position="135"/>
        <end position="291"/>
    </location>
</feature>
<dbReference type="InterPro" id="IPR029326">
    <property type="entry name" value="SSFA2_C"/>
</dbReference>
<evidence type="ECO:0000313" key="8">
    <source>
        <dbReference type="RefSeq" id="XP_030641636.1"/>
    </source>
</evidence>
<dbReference type="GO" id="GO:0005102">
    <property type="term" value="F:signaling receptor binding"/>
    <property type="evidence" value="ECO:0007669"/>
    <property type="project" value="InterPro"/>
</dbReference>
<protein>
    <submittedName>
        <fullName evidence="6 7">Protein ITPRID2 isoform X1</fullName>
    </submittedName>
</protein>
<feature type="region of interest" description="Disordered" evidence="3">
    <location>
        <begin position="1"/>
        <end position="98"/>
    </location>
</feature>
<name>A0A6J2WE33_CHACN</name>
<dbReference type="RefSeq" id="XP_030641636.1">
    <property type="nucleotide sequence ID" value="XM_030785776.1"/>
</dbReference>
<feature type="region of interest" description="Disordered" evidence="3">
    <location>
        <begin position="562"/>
        <end position="581"/>
    </location>
</feature>
<dbReference type="RefSeq" id="XP_030641634.1">
    <property type="nucleotide sequence ID" value="XM_030785774.1"/>
</dbReference>
<sequence>MEQCEPLARTEHPWKAATVKRRAWARSRDSWQAPESQDDSTEGPLPTQPMEEKPSPASEPGPIPNKIASWLRDCRTPLGASLDEQSNSPTKGLGRNGCSFEDDLSLGAEANHLQPSSEKAEVPGYGLPAKDRRSQFKQKGRSMNSTGSGKSSATVSSVSELLDLYEEDPEEILYNLGFGREEPDIASKIPSRFFNSSSSAKGIDIKVYLGAQIQRMELENPNYALTSRFRQTEVLATVANVFTEIYSQVSGRPTQRIGSCEGESKEPSQLKRNNSALNAAKILKKTITRQNLLSSTEGAQSPSSVTSDPGKGEAVSPGVWDSPSESEHKQQRMFRKKDSPSLATVTEESQQGSADNPLNGDAATGQGVESSSSTPFVGSEQSPLNGEQLPERSSASVQALGREVPEAPVLVSISGASEEGDMSMTSDADVGRGESHQKAVTSTPDKETPNLLPNPHIAHLLSQPRDSFEMEELQSNEDDAPPGTRCTSRASSEHLLRTGSQQSDSSGFAEDPSTDGSANYLKQVQESSDSCDSETTVTSHAGDVSTPVALEHLTFERSQGLDLFPQSGRGSSSQAQEDRNIPEYFCHPRQVTSMTQNLPSACLDESALASELHGSSETSAGGEPAALVEPDVSADVGAIGESTVPEPSVEAVLTSDAINSMEPVSTEVQGCTKEPDSLTEPETNLERDDTVQHESPSGAPESEQSGPSPSDRVRVALQRVQQRSSSTSEDGTGEVRVKARDSLRDRNPLRRSSSLPSSLLSPSRVVSSVRIQLGRGSVKHCTPPSYAYRFGPEEDQPLLNREEVDSIVEEDEEEPQSSCRSTLIIRSAPGEGEIPPESRGAEEPPRGGVPPYPLCLPRYLTHSSSSLYSAPQDWAPRPLGEAPSWSTCSVPNLPQHTSMAYSPTPPHASVHYPYHRGAYGSPYSQSPGPIHSPLAQVHSAPPGQLHNSPFAQPPHGPIYTAPHPGLPFNHLHNTHFSSPYHPQLSAAHSGSLSNLQGSPYSPHTPLCHTHSAPCSFAYNSPANLPPVPCGHTYAPQCSGVPAHPFPCDPAPPPPLNSTEMQLRRVLHDIRGTVQSLEQGFCVHGDDTPSGMRSPQQPVYEELQKRRKSLNVFRSQMMDLELALMRQQSMVYQHLTPEERQEAEHLQQLRAAVRQELQELELQLEDRLLSLNEQLRSAQHANLSRHPLGIRRGESTDSLSNASALRAMEPVSDLLREQLYLQTELGYEGGASAAASSSGHSSRAASPARFSRPPERSLPQRPAVYRATVCLTPALPPRAGAGTPPPENSEEQRQIPATPYSEEREERGAGSDSSLDGHGGRASVDSLLLEEQGGGRGDASSPHLQQLIKEIKASIADEIRQEIVNELLAAVSPRRSPMATRGHPV</sequence>